<keyword evidence="2" id="KW-1185">Reference proteome</keyword>
<gene>
    <name evidence="1" type="ORF">CAMGR0001_0314</name>
</gene>
<organism evidence="1 2">
    <name type="scientific">Campylobacter gracilis RM3268</name>
    <dbReference type="NCBI Taxonomy" id="553220"/>
    <lineage>
        <taxon>Bacteria</taxon>
        <taxon>Pseudomonadati</taxon>
        <taxon>Campylobacterota</taxon>
        <taxon>Epsilonproteobacteria</taxon>
        <taxon>Campylobacterales</taxon>
        <taxon>Campylobacteraceae</taxon>
        <taxon>Campylobacter</taxon>
    </lineage>
</organism>
<accession>C8PKU1</accession>
<sequence length="65" mass="7286">MTRANEISRDKFYEKAPTAFDISAIISIPTTKFYCNTRCSGVVPFAKPIIRIYAPQNTNATNLKS</sequence>
<name>C8PKU1_9BACT</name>
<comment type="caution">
    <text evidence="1">The sequence shown here is derived from an EMBL/GenBank/DDBJ whole genome shotgun (WGS) entry which is preliminary data.</text>
</comment>
<dbReference type="Proteomes" id="UP000005709">
    <property type="component" value="Unassembled WGS sequence"/>
</dbReference>
<proteinExistence type="predicted"/>
<evidence type="ECO:0000313" key="1">
    <source>
        <dbReference type="EMBL" id="EEV16700.1"/>
    </source>
</evidence>
<protein>
    <submittedName>
        <fullName evidence="1">Uncharacterized protein</fullName>
    </submittedName>
</protein>
<reference evidence="1 2" key="1">
    <citation type="submission" date="2009-07" db="EMBL/GenBank/DDBJ databases">
        <authorList>
            <person name="Madupu R."/>
            <person name="Sebastian Y."/>
            <person name="Durkin A.S."/>
            <person name="Torralba M."/>
            <person name="Methe B."/>
            <person name="Sutton G.G."/>
            <person name="Strausberg R.L."/>
            <person name="Nelson K.E."/>
        </authorList>
    </citation>
    <scope>NUCLEOTIDE SEQUENCE [LARGE SCALE GENOMIC DNA]</scope>
    <source>
        <strain evidence="1 2">RM3268</strain>
    </source>
</reference>
<dbReference type="AlphaFoldDB" id="C8PKU1"/>
<dbReference type="EMBL" id="ACYG01000030">
    <property type="protein sequence ID" value="EEV16700.1"/>
    <property type="molecule type" value="Genomic_DNA"/>
</dbReference>
<evidence type="ECO:0000313" key="2">
    <source>
        <dbReference type="Proteomes" id="UP000005709"/>
    </source>
</evidence>